<keyword evidence="5" id="KW-1185">Reference proteome</keyword>
<dbReference type="WBParaSite" id="ACRNAN_scaffold21417.g7772.t1">
    <property type="protein sequence ID" value="ACRNAN_scaffold21417.g7772.t1"/>
    <property type="gene ID" value="ACRNAN_scaffold21417.g7772"/>
</dbReference>
<organism evidence="5 6">
    <name type="scientific">Acrobeloides nanus</name>
    <dbReference type="NCBI Taxonomy" id="290746"/>
    <lineage>
        <taxon>Eukaryota</taxon>
        <taxon>Metazoa</taxon>
        <taxon>Ecdysozoa</taxon>
        <taxon>Nematoda</taxon>
        <taxon>Chromadorea</taxon>
        <taxon>Rhabditida</taxon>
        <taxon>Tylenchina</taxon>
        <taxon>Cephalobomorpha</taxon>
        <taxon>Cephaloboidea</taxon>
        <taxon>Cephalobidae</taxon>
        <taxon>Acrobeloides</taxon>
    </lineage>
</organism>
<dbReference type="InterPro" id="IPR000873">
    <property type="entry name" value="AMP-dep_synth/lig_dom"/>
</dbReference>
<reference evidence="6" key="1">
    <citation type="submission" date="2022-11" db="UniProtKB">
        <authorList>
            <consortium name="WormBaseParasite"/>
        </authorList>
    </citation>
    <scope>IDENTIFICATION</scope>
</reference>
<evidence type="ECO:0000313" key="6">
    <source>
        <dbReference type="WBParaSite" id="ACRNAN_scaffold21417.g7772.t1"/>
    </source>
</evidence>
<accession>A0A914DBU0</accession>
<evidence type="ECO:0000256" key="1">
    <source>
        <dbReference type="ARBA" id="ARBA00022598"/>
    </source>
</evidence>
<evidence type="ECO:0000313" key="5">
    <source>
        <dbReference type="Proteomes" id="UP000887540"/>
    </source>
</evidence>
<keyword evidence="2" id="KW-0276">Fatty acid metabolism</keyword>
<dbReference type="AlphaFoldDB" id="A0A914DBU0"/>
<dbReference type="GO" id="GO:0016020">
    <property type="term" value="C:membrane"/>
    <property type="evidence" value="ECO:0007669"/>
    <property type="project" value="TreeGrafter"/>
</dbReference>
<evidence type="ECO:0000256" key="3">
    <source>
        <dbReference type="ARBA" id="ARBA00026121"/>
    </source>
</evidence>
<keyword evidence="1" id="KW-0436">Ligase</keyword>
<dbReference type="EC" id="6.2.1.3" evidence="3"/>
<evidence type="ECO:0000256" key="2">
    <source>
        <dbReference type="ARBA" id="ARBA00022832"/>
    </source>
</evidence>
<dbReference type="GO" id="GO:0004467">
    <property type="term" value="F:long-chain fatty acid-CoA ligase activity"/>
    <property type="evidence" value="ECO:0007669"/>
    <property type="project" value="UniProtKB-EC"/>
</dbReference>
<dbReference type="Proteomes" id="UP000887540">
    <property type="component" value="Unplaced"/>
</dbReference>
<dbReference type="PANTHER" id="PTHR43272">
    <property type="entry name" value="LONG-CHAIN-FATTY-ACID--COA LIGASE"/>
    <property type="match status" value="1"/>
</dbReference>
<sequence length="125" mass="14084">MPSAEVRASPKMVPCWATARSNWMARSPMFEWATIDRSVQIAHAFRTLGLEAGQNTFIGIYAKNRSNWIMVEHATYTFNNVLVPLYETFGAETCTFILNQAEIELVVCDAVEKAIGKYFVVDQSV</sequence>
<evidence type="ECO:0000259" key="4">
    <source>
        <dbReference type="Pfam" id="PF00501"/>
    </source>
</evidence>
<dbReference type="SUPFAM" id="SSF56801">
    <property type="entry name" value="Acetyl-CoA synthetase-like"/>
    <property type="match status" value="1"/>
</dbReference>
<dbReference type="GO" id="GO:0005783">
    <property type="term" value="C:endoplasmic reticulum"/>
    <property type="evidence" value="ECO:0007669"/>
    <property type="project" value="TreeGrafter"/>
</dbReference>
<keyword evidence="2" id="KW-0443">Lipid metabolism</keyword>
<dbReference type="Gene3D" id="3.40.50.980">
    <property type="match status" value="1"/>
</dbReference>
<feature type="domain" description="AMP-dependent synthetase/ligase" evidence="4">
    <location>
        <begin position="36"/>
        <end position="110"/>
    </location>
</feature>
<dbReference type="Pfam" id="PF00501">
    <property type="entry name" value="AMP-binding"/>
    <property type="match status" value="1"/>
</dbReference>
<name>A0A914DBU0_9BILA</name>
<proteinExistence type="predicted"/>
<protein>
    <recommendedName>
        <fullName evidence="3">long-chain-fatty-acid--CoA ligase</fullName>
        <ecNumber evidence="3">6.2.1.3</ecNumber>
    </recommendedName>
</protein>
<dbReference type="PANTHER" id="PTHR43272:SF107">
    <property type="entry name" value="LONG-CHAIN-FATTY-ACID--COA LIGASE 5"/>
    <property type="match status" value="1"/>
</dbReference>